<dbReference type="AlphaFoldDB" id="A0AA86PXN7"/>
<feature type="compositionally biased region" description="Basic and acidic residues" evidence="1">
    <location>
        <begin position="79"/>
        <end position="93"/>
    </location>
</feature>
<evidence type="ECO:0000313" key="2">
    <source>
        <dbReference type="EMBL" id="CAI9948255.1"/>
    </source>
</evidence>
<feature type="compositionally biased region" description="Basic and acidic residues" evidence="1">
    <location>
        <begin position="46"/>
        <end position="70"/>
    </location>
</feature>
<protein>
    <submittedName>
        <fullName evidence="3">Hypothetical_protein</fullName>
    </submittedName>
</protein>
<keyword evidence="4" id="KW-1185">Reference proteome</keyword>
<dbReference type="Proteomes" id="UP001642409">
    <property type="component" value="Unassembled WGS sequence"/>
</dbReference>
<feature type="region of interest" description="Disordered" evidence="1">
    <location>
        <begin position="25"/>
        <end position="102"/>
    </location>
</feature>
<sequence length="114" mass="13428">MKLIFKLAKIQQLIYHIYNSTQKENYRRKRLKQVRKRKSPSLKVTTSKDHQNAPIDRKVSSKGNLGKERGQLTCQPKDGQNEQKTVTDAKQETKPILTKAQKKKLQMEYQKQFI</sequence>
<dbReference type="EMBL" id="CAXDID020000144">
    <property type="protein sequence ID" value="CAL6040127.1"/>
    <property type="molecule type" value="Genomic_DNA"/>
</dbReference>
<name>A0AA86PXN7_9EUKA</name>
<evidence type="ECO:0000256" key="1">
    <source>
        <dbReference type="SAM" id="MobiDB-lite"/>
    </source>
</evidence>
<organism evidence="2">
    <name type="scientific">Hexamita inflata</name>
    <dbReference type="NCBI Taxonomy" id="28002"/>
    <lineage>
        <taxon>Eukaryota</taxon>
        <taxon>Metamonada</taxon>
        <taxon>Diplomonadida</taxon>
        <taxon>Hexamitidae</taxon>
        <taxon>Hexamitinae</taxon>
        <taxon>Hexamita</taxon>
    </lineage>
</organism>
<feature type="compositionally biased region" description="Basic residues" evidence="1">
    <location>
        <begin position="26"/>
        <end position="40"/>
    </location>
</feature>
<proteinExistence type="predicted"/>
<dbReference type="EMBL" id="CATOUU010000787">
    <property type="protein sequence ID" value="CAI9948255.1"/>
    <property type="molecule type" value="Genomic_DNA"/>
</dbReference>
<comment type="caution">
    <text evidence="2">The sequence shown here is derived from an EMBL/GenBank/DDBJ whole genome shotgun (WGS) entry which is preliminary data.</text>
</comment>
<accession>A0AA86PXN7</accession>
<reference evidence="3 4" key="2">
    <citation type="submission" date="2024-07" db="EMBL/GenBank/DDBJ databases">
        <authorList>
            <person name="Akdeniz Z."/>
        </authorList>
    </citation>
    <scope>NUCLEOTIDE SEQUENCE [LARGE SCALE GENOMIC DNA]</scope>
</reference>
<reference evidence="2" key="1">
    <citation type="submission" date="2023-06" db="EMBL/GenBank/DDBJ databases">
        <authorList>
            <person name="Kurt Z."/>
        </authorList>
    </citation>
    <scope>NUCLEOTIDE SEQUENCE</scope>
</reference>
<evidence type="ECO:0000313" key="3">
    <source>
        <dbReference type="EMBL" id="CAL6040127.1"/>
    </source>
</evidence>
<evidence type="ECO:0000313" key="4">
    <source>
        <dbReference type="Proteomes" id="UP001642409"/>
    </source>
</evidence>
<gene>
    <name evidence="2" type="ORF">HINF_LOCUS35900</name>
    <name evidence="3" type="ORF">HINF_LOCUS38186</name>
</gene>